<dbReference type="AlphaFoldDB" id="A0A7S1IB04"/>
<protein>
    <submittedName>
        <fullName evidence="2">Uncharacterized protein</fullName>
    </submittedName>
</protein>
<feature type="compositionally biased region" description="Basic and acidic residues" evidence="1">
    <location>
        <begin position="22"/>
        <end position="33"/>
    </location>
</feature>
<accession>A0A7S1IB04</accession>
<evidence type="ECO:0000256" key="1">
    <source>
        <dbReference type="SAM" id="MobiDB-lite"/>
    </source>
</evidence>
<sequence length="174" mass="19068">MKSCKQVKQIKPGYPPSTQGHNKCDGTGCDHEALPPTPPKLSSLEEYQVPCTYMRSKAGRYMLAMVIQVIQVQYTHVQEFIVSSRSNDNLTQGTIPPPPKGIATNWPPDPGIGSGVGETVGIGDALHRSHSAQLNAWTFNASTAEMIRMPMHQEQQSTQDQTTSHADSDMYKDA</sequence>
<gene>
    <name evidence="2" type="ORF">EGYM00392_LOCUS17875</name>
</gene>
<feature type="compositionally biased region" description="Low complexity" evidence="1">
    <location>
        <begin position="153"/>
        <end position="165"/>
    </location>
</feature>
<reference evidence="2" key="1">
    <citation type="submission" date="2021-01" db="EMBL/GenBank/DDBJ databases">
        <authorList>
            <person name="Corre E."/>
            <person name="Pelletier E."/>
            <person name="Niang G."/>
            <person name="Scheremetjew M."/>
            <person name="Finn R."/>
            <person name="Kale V."/>
            <person name="Holt S."/>
            <person name="Cochrane G."/>
            <person name="Meng A."/>
            <person name="Brown T."/>
            <person name="Cohen L."/>
        </authorList>
    </citation>
    <scope>NUCLEOTIDE SEQUENCE</scope>
    <source>
        <strain evidence="2">NIES-381</strain>
    </source>
</reference>
<proteinExistence type="predicted"/>
<organism evidence="2">
    <name type="scientific">Eutreptiella gymnastica</name>
    <dbReference type="NCBI Taxonomy" id="73025"/>
    <lineage>
        <taxon>Eukaryota</taxon>
        <taxon>Discoba</taxon>
        <taxon>Euglenozoa</taxon>
        <taxon>Euglenida</taxon>
        <taxon>Spirocuta</taxon>
        <taxon>Euglenophyceae</taxon>
        <taxon>Eutreptiales</taxon>
        <taxon>Eutreptiaceae</taxon>
        <taxon>Eutreptiella</taxon>
    </lineage>
</organism>
<feature type="region of interest" description="Disordered" evidence="1">
    <location>
        <begin position="1"/>
        <end position="41"/>
    </location>
</feature>
<name>A0A7S1IB04_9EUGL</name>
<evidence type="ECO:0000313" key="2">
    <source>
        <dbReference type="EMBL" id="CAD9006785.1"/>
    </source>
</evidence>
<dbReference type="EMBL" id="HBGA01048609">
    <property type="protein sequence ID" value="CAD9006785.1"/>
    <property type="molecule type" value="Transcribed_RNA"/>
</dbReference>
<feature type="region of interest" description="Disordered" evidence="1">
    <location>
        <begin position="152"/>
        <end position="174"/>
    </location>
</feature>